<dbReference type="GO" id="GO:0048787">
    <property type="term" value="C:presynaptic active zone membrane"/>
    <property type="evidence" value="ECO:0007669"/>
    <property type="project" value="TreeGrafter"/>
</dbReference>
<dbReference type="EMBL" id="NHOQ01001000">
    <property type="protein sequence ID" value="PWA27850.1"/>
    <property type="molecule type" value="Genomic_DNA"/>
</dbReference>
<accession>A0A315VX08</accession>
<dbReference type="PROSITE" id="PS50192">
    <property type="entry name" value="T_SNARE"/>
    <property type="match status" value="1"/>
</dbReference>
<dbReference type="PANTHER" id="PTHR19957:SF136">
    <property type="entry name" value="SYNTAXIN 11B, TANDEM DUPLICATE 1-RELATED"/>
    <property type="match status" value="1"/>
</dbReference>
<keyword evidence="2" id="KW-0175">Coiled coil</keyword>
<proteinExistence type="inferred from homology"/>
<dbReference type="Proteomes" id="UP000250572">
    <property type="component" value="Unassembled WGS sequence"/>
</dbReference>
<dbReference type="GO" id="GO:0005484">
    <property type="term" value="F:SNAP receptor activity"/>
    <property type="evidence" value="ECO:0007669"/>
    <property type="project" value="TreeGrafter"/>
</dbReference>
<evidence type="ECO:0000256" key="2">
    <source>
        <dbReference type="ARBA" id="ARBA00023054"/>
    </source>
</evidence>
<dbReference type="SMART" id="SM00503">
    <property type="entry name" value="SynN"/>
    <property type="match status" value="2"/>
</dbReference>
<gene>
    <name evidence="5" type="ORF">CCH79_00000394</name>
</gene>
<dbReference type="Gene3D" id="1.20.58.70">
    <property type="match status" value="2"/>
</dbReference>
<dbReference type="Pfam" id="PF00804">
    <property type="entry name" value="Syntaxin"/>
    <property type="match status" value="2"/>
</dbReference>
<protein>
    <recommendedName>
        <fullName evidence="4">t-SNARE coiled-coil homology domain-containing protein</fullName>
    </recommendedName>
</protein>
<comment type="similarity">
    <text evidence="1">Belongs to the syntaxin family.</text>
</comment>
<feature type="region of interest" description="Disordered" evidence="3">
    <location>
        <begin position="1"/>
        <end position="23"/>
    </location>
</feature>
<evidence type="ECO:0000259" key="4">
    <source>
        <dbReference type="PROSITE" id="PS50192"/>
    </source>
</evidence>
<evidence type="ECO:0000256" key="3">
    <source>
        <dbReference type="SAM" id="MobiDB-lite"/>
    </source>
</evidence>
<comment type="caution">
    <text evidence="5">The sequence shown here is derived from an EMBL/GenBank/DDBJ whole genome shotgun (WGS) entry which is preliminary data.</text>
</comment>
<dbReference type="FunFam" id="1.20.58.70:FF:000042">
    <property type="entry name" value="Syntaxin 11b, tandem duplicate 2"/>
    <property type="match status" value="1"/>
</dbReference>
<dbReference type="GO" id="GO:0031629">
    <property type="term" value="P:synaptic vesicle fusion to presynaptic active zone membrane"/>
    <property type="evidence" value="ECO:0007669"/>
    <property type="project" value="TreeGrafter"/>
</dbReference>
<keyword evidence="6" id="KW-1185">Reference proteome</keyword>
<dbReference type="CDD" id="cd00179">
    <property type="entry name" value="SynN"/>
    <property type="match status" value="1"/>
</dbReference>
<dbReference type="GO" id="GO:0006886">
    <property type="term" value="P:intracellular protein transport"/>
    <property type="evidence" value="ECO:0007669"/>
    <property type="project" value="TreeGrafter"/>
</dbReference>
<organism evidence="5 6">
    <name type="scientific">Gambusia affinis</name>
    <name type="common">Western mosquitofish</name>
    <name type="synonym">Heterandria affinis</name>
    <dbReference type="NCBI Taxonomy" id="33528"/>
    <lineage>
        <taxon>Eukaryota</taxon>
        <taxon>Metazoa</taxon>
        <taxon>Chordata</taxon>
        <taxon>Craniata</taxon>
        <taxon>Vertebrata</taxon>
        <taxon>Euteleostomi</taxon>
        <taxon>Actinopterygii</taxon>
        <taxon>Neopterygii</taxon>
        <taxon>Teleostei</taxon>
        <taxon>Neoteleostei</taxon>
        <taxon>Acanthomorphata</taxon>
        <taxon>Ovalentaria</taxon>
        <taxon>Atherinomorphae</taxon>
        <taxon>Cyprinodontiformes</taxon>
        <taxon>Poeciliidae</taxon>
        <taxon>Poeciliinae</taxon>
        <taxon>Gambusia</taxon>
    </lineage>
</organism>
<name>A0A315VX08_GAMAF</name>
<dbReference type="STRING" id="33528.ENSGAFP00000018108"/>
<dbReference type="InterPro" id="IPR010989">
    <property type="entry name" value="SNARE"/>
</dbReference>
<dbReference type="GO" id="GO:0008021">
    <property type="term" value="C:synaptic vesicle"/>
    <property type="evidence" value="ECO:0007669"/>
    <property type="project" value="TreeGrafter"/>
</dbReference>
<dbReference type="GO" id="GO:0048278">
    <property type="term" value="P:vesicle docking"/>
    <property type="evidence" value="ECO:0007669"/>
    <property type="project" value="TreeGrafter"/>
</dbReference>
<dbReference type="GO" id="GO:0031201">
    <property type="term" value="C:SNARE complex"/>
    <property type="evidence" value="ECO:0007669"/>
    <property type="project" value="TreeGrafter"/>
</dbReference>
<dbReference type="InterPro" id="IPR000727">
    <property type="entry name" value="T_SNARE_dom"/>
</dbReference>
<dbReference type="AlphaFoldDB" id="A0A315VX08"/>
<dbReference type="InterPro" id="IPR045242">
    <property type="entry name" value="Syntaxin"/>
</dbReference>
<sequence length="584" mass="66857">MRDRLSQLQEMPTGSDESVDYEESTFSDSFSNVDLEDELPHQAVVFDNSPALNDVFSQSQDIHREIQLIRLEVKRLREQNSRMLQGNTTMSTIKKDSNAIGADIKKRAEGILNCLHKMDGTAHKLEEEHGENSAITRIARTQYACLSNGFRDAMFDYNEAEMTHRENCKAQIMRQMEIVGRDVSGEDVEEMIEKGQWNIFTDNVVSEGKTARSALFQIEKRHQELVDLENRIKGIHEIFLDIALLVEEQGPMLDYGLLLGLVKEMLSRESLGSKMRDMLVRLQTISEEQEGYEPELTGPEYDVDKKTLIQDAVVFDYSTEMDGILEESHSIRKDMSLLNLEIQRLRIHNERYGTTVRRLTFLKRDSDSIARGIHHQAESLHNQIQNLGKECSRLEEKNGPNAAVTRVARTQYETLICSFREVMSDYHKVEEKQRGTCRTRLQRQASIMGAEMSEEDLNNLVDKGGEGWTELSQNLCQDGSRSCRLALSNIKDRHKELMDLEARLKEVHELFLDMAILGVFWWESPVSAVLRHVTVTAPCFHLPARKTFTGRGTARDDGFLHFRFTQGKKKSCSTVSKVALRCTT</sequence>
<reference evidence="5 6" key="1">
    <citation type="journal article" date="2018" name="G3 (Bethesda)">
        <title>A High-Quality Reference Genome for the Invasive Mosquitofish Gambusia affinis Using a Chicago Library.</title>
        <authorList>
            <person name="Hoffberg S.L."/>
            <person name="Troendle N.J."/>
            <person name="Glenn T.C."/>
            <person name="Mahmud O."/>
            <person name="Louha S."/>
            <person name="Chalopin D."/>
            <person name="Bennetzen J.L."/>
            <person name="Mauricio R."/>
        </authorList>
    </citation>
    <scope>NUCLEOTIDE SEQUENCE [LARGE SCALE GENOMIC DNA]</scope>
    <source>
        <strain evidence="5">NE01/NJP1002.9</strain>
        <tissue evidence="5">Muscle</tissue>
    </source>
</reference>
<feature type="compositionally biased region" description="Polar residues" evidence="3">
    <location>
        <begin position="1"/>
        <end position="16"/>
    </location>
</feature>
<dbReference type="SUPFAM" id="SSF47661">
    <property type="entry name" value="t-snare proteins"/>
    <property type="match status" value="2"/>
</dbReference>
<evidence type="ECO:0000313" key="5">
    <source>
        <dbReference type="EMBL" id="PWA27850.1"/>
    </source>
</evidence>
<dbReference type="InterPro" id="IPR006011">
    <property type="entry name" value="Syntaxin_N"/>
</dbReference>
<feature type="domain" description="T-SNARE coiled-coil homology" evidence="4">
    <location>
        <begin position="215"/>
        <end position="254"/>
    </location>
</feature>
<evidence type="ECO:0000256" key="1">
    <source>
        <dbReference type="ARBA" id="ARBA00009063"/>
    </source>
</evidence>
<dbReference type="PANTHER" id="PTHR19957">
    <property type="entry name" value="SYNTAXIN"/>
    <property type="match status" value="1"/>
</dbReference>
<evidence type="ECO:0000313" key="6">
    <source>
        <dbReference type="Proteomes" id="UP000250572"/>
    </source>
</evidence>
<dbReference type="GO" id="GO:0000149">
    <property type="term" value="F:SNARE binding"/>
    <property type="evidence" value="ECO:0007669"/>
    <property type="project" value="TreeGrafter"/>
</dbReference>